<evidence type="ECO:0000259" key="2">
    <source>
        <dbReference type="PROSITE" id="PS51384"/>
    </source>
</evidence>
<dbReference type="eggNOG" id="COG2375">
    <property type="taxonomic scope" value="Bacteria"/>
</dbReference>
<reference evidence="3 4" key="1">
    <citation type="submission" date="2017-01" db="EMBL/GenBank/DDBJ databases">
        <authorList>
            <person name="Mah S.A."/>
            <person name="Swanson W.J."/>
            <person name="Moy G.W."/>
            <person name="Vacquier V.D."/>
        </authorList>
    </citation>
    <scope>NUCLEOTIDE SEQUENCE [LARGE SCALE GENOMIC DNA]</scope>
    <source>
        <strain evidence="3 4">DSM 7027</strain>
    </source>
</reference>
<sequence>MNKANQRILQVIRKTYVTPNMLRVTLGGPNMQQFPADQASAYIKLLFPRGDDQRPIARTYTIRAQRDNEIDIDFAVHAESGPALSWALNSQVGEDILIGGPGPKKLANPSADWFLIVGDMTALPAISINLAQLPEDAQGHALIQVLSDDDIQPLQTPEGVTLHWQINPEPGLDETLLLEKVKTLPCFNGTPYIWCACEMNSMRQLRTYFRAQPQVQRDQMYISSYWKRGVREEEHKSLKSRLDQDAA</sequence>
<dbReference type="Proteomes" id="UP000186895">
    <property type="component" value="Unassembled WGS sequence"/>
</dbReference>
<organism evidence="3 4">
    <name type="scientific">Marinobacterium stanieri</name>
    <dbReference type="NCBI Taxonomy" id="49186"/>
    <lineage>
        <taxon>Bacteria</taxon>
        <taxon>Pseudomonadati</taxon>
        <taxon>Pseudomonadota</taxon>
        <taxon>Gammaproteobacteria</taxon>
        <taxon>Oceanospirillales</taxon>
        <taxon>Oceanospirillaceae</taxon>
        <taxon>Marinobacterium</taxon>
    </lineage>
</organism>
<dbReference type="PANTHER" id="PTHR30157">
    <property type="entry name" value="FERRIC REDUCTASE, NADPH-DEPENDENT"/>
    <property type="match status" value="1"/>
</dbReference>
<evidence type="ECO:0000313" key="4">
    <source>
        <dbReference type="Proteomes" id="UP000186895"/>
    </source>
</evidence>
<dbReference type="SUPFAM" id="SSF63380">
    <property type="entry name" value="Riboflavin synthase domain-like"/>
    <property type="match status" value="1"/>
</dbReference>
<dbReference type="PROSITE" id="PS51384">
    <property type="entry name" value="FAD_FR"/>
    <property type="match status" value="1"/>
</dbReference>
<dbReference type="EMBL" id="FTMN01000001">
    <property type="protein sequence ID" value="SIP97278.1"/>
    <property type="molecule type" value="Genomic_DNA"/>
</dbReference>
<comment type="similarity">
    <text evidence="1">Belongs to the SIP oxidoreductase family.</text>
</comment>
<dbReference type="InterPro" id="IPR017938">
    <property type="entry name" value="Riboflavin_synthase-like_b-brl"/>
</dbReference>
<dbReference type="InterPro" id="IPR007037">
    <property type="entry name" value="SIP_rossman_dom"/>
</dbReference>
<dbReference type="PANTHER" id="PTHR30157:SF0">
    <property type="entry name" value="NADPH-DEPENDENT FERRIC-CHELATE REDUCTASE"/>
    <property type="match status" value="1"/>
</dbReference>
<evidence type="ECO:0000256" key="1">
    <source>
        <dbReference type="ARBA" id="ARBA00035644"/>
    </source>
</evidence>
<keyword evidence="4" id="KW-1185">Reference proteome</keyword>
<dbReference type="Pfam" id="PF04954">
    <property type="entry name" value="SIP"/>
    <property type="match status" value="1"/>
</dbReference>
<dbReference type="GO" id="GO:0016491">
    <property type="term" value="F:oxidoreductase activity"/>
    <property type="evidence" value="ECO:0007669"/>
    <property type="project" value="InterPro"/>
</dbReference>
<dbReference type="Gene3D" id="3.40.50.80">
    <property type="entry name" value="Nucleotide-binding domain of ferredoxin-NADP reductase (FNR) module"/>
    <property type="match status" value="1"/>
</dbReference>
<dbReference type="InterPro" id="IPR039261">
    <property type="entry name" value="FNR_nucleotide-bd"/>
</dbReference>
<dbReference type="InterPro" id="IPR039374">
    <property type="entry name" value="SIP_fam"/>
</dbReference>
<dbReference type="STRING" id="49186.SAMN05421647_101655"/>
<dbReference type="RefSeq" id="WP_076460774.1">
    <property type="nucleotide sequence ID" value="NZ_FTMN01000001.1"/>
</dbReference>
<gene>
    <name evidence="3" type="ORF">SAMN05421647_101655</name>
</gene>
<feature type="domain" description="FAD-binding FR-type" evidence="2">
    <location>
        <begin position="4"/>
        <end position="108"/>
    </location>
</feature>
<dbReference type="Gene3D" id="2.40.30.10">
    <property type="entry name" value="Translation factors"/>
    <property type="match status" value="1"/>
</dbReference>
<dbReference type="Pfam" id="PF08021">
    <property type="entry name" value="FAD_binding_9"/>
    <property type="match status" value="1"/>
</dbReference>
<evidence type="ECO:0000313" key="3">
    <source>
        <dbReference type="EMBL" id="SIP97278.1"/>
    </source>
</evidence>
<accession>A0A1N6NYR2</accession>
<dbReference type="AlphaFoldDB" id="A0A1N6NYR2"/>
<dbReference type="CDD" id="cd06193">
    <property type="entry name" value="siderophore_interacting"/>
    <property type="match status" value="1"/>
</dbReference>
<dbReference type="InterPro" id="IPR017927">
    <property type="entry name" value="FAD-bd_FR_type"/>
</dbReference>
<proteinExistence type="inferred from homology"/>
<dbReference type="InterPro" id="IPR013113">
    <property type="entry name" value="SIP_FAD-bd"/>
</dbReference>
<protein>
    <submittedName>
        <fullName evidence="3">NADPH-dependent ferric siderophore reductase, contains FAD-binding and SIP domains</fullName>
    </submittedName>
</protein>
<name>A0A1N6NYR2_9GAMM</name>